<comment type="caution">
    <text evidence="1">The sequence shown here is derived from an EMBL/GenBank/DDBJ whole genome shotgun (WGS) entry which is preliminary data.</text>
</comment>
<evidence type="ECO:0000313" key="2">
    <source>
        <dbReference type="Proteomes" id="UP001165064"/>
    </source>
</evidence>
<evidence type="ECO:0000313" key="1">
    <source>
        <dbReference type="EMBL" id="GME86536.1"/>
    </source>
</evidence>
<protein>
    <submittedName>
        <fullName evidence="1">Unnamed protein product</fullName>
    </submittedName>
</protein>
<dbReference type="Proteomes" id="UP001165064">
    <property type="component" value="Unassembled WGS sequence"/>
</dbReference>
<gene>
    <name evidence="1" type="ORF">Amon02_000801600</name>
</gene>
<accession>A0ACB5TDE6</accession>
<keyword evidence="2" id="KW-1185">Reference proteome</keyword>
<name>A0ACB5TDE6_AMBMO</name>
<organism evidence="1 2">
    <name type="scientific">Ambrosiozyma monospora</name>
    <name type="common">Yeast</name>
    <name type="synonym">Endomycopsis monosporus</name>
    <dbReference type="NCBI Taxonomy" id="43982"/>
    <lineage>
        <taxon>Eukaryota</taxon>
        <taxon>Fungi</taxon>
        <taxon>Dikarya</taxon>
        <taxon>Ascomycota</taxon>
        <taxon>Saccharomycotina</taxon>
        <taxon>Pichiomycetes</taxon>
        <taxon>Pichiales</taxon>
        <taxon>Pichiaceae</taxon>
        <taxon>Ambrosiozyma</taxon>
    </lineage>
</organism>
<reference evidence="1" key="1">
    <citation type="submission" date="2023-04" db="EMBL/GenBank/DDBJ databases">
        <title>Ambrosiozyma monospora NBRC 10751.</title>
        <authorList>
            <person name="Ichikawa N."/>
            <person name="Sato H."/>
            <person name="Tonouchi N."/>
        </authorList>
    </citation>
    <scope>NUCLEOTIDE SEQUENCE</scope>
    <source>
        <strain evidence="1">NBRC 10751</strain>
    </source>
</reference>
<sequence length="209" mass="23238">MLGDELLTTVHTSEHWNPINWEDVKEEHVAYAASKTYAEKAARKFVADNKVNFKLATVNPPFVLGPQLFESSVKETLNTSNEGITAVLRLDKTLTTPLKQPLGLAVDVRDVAAFHILPLEVEQLAEQRQFIVAGKFVAQLTADILNKNFPQLNGKIVKGDPSSEKELLEKFTPKYDVSDVLAKAGGYKLIDVETSIVDTVSQYLKHNTF</sequence>
<dbReference type="EMBL" id="BSXS01006909">
    <property type="protein sequence ID" value="GME86536.1"/>
    <property type="molecule type" value="Genomic_DNA"/>
</dbReference>
<proteinExistence type="predicted"/>